<evidence type="ECO:0000313" key="2">
    <source>
        <dbReference type="EMBL" id="KDN36322.1"/>
    </source>
</evidence>
<dbReference type="RefSeq" id="XP_013240016.1">
    <property type="nucleotide sequence ID" value="XM_013384562.1"/>
</dbReference>
<gene>
    <name evidence="2" type="ORF">K437DRAFT_260159</name>
</gene>
<dbReference type="HOGENOM" id="CLU_2814222_0_0_1"/>
<dbReference type="InParanoid" id="A0A066V3N0"/>
<accession>A0A066V3N0</accession>
<dbReference type="AlphaFoldDB" id="A0A066V3N0"/>
<keyword evidence="1" id="KW-0472">Membrane</keyword>
<proteinExistence type="predicted"/>
<keyword evidence="3" id="KW-1185">Reference proteome</keyword>
<keyword evidence="1" id="KW-0812">Transmembrane</keyword>
<organism evidence="2 3">
    <name type="scientific">Tilletiaria anomala (strain ATCC 24038 / CBS 436.72 / UBC 951)</name>
    <dbReference type="NCBI Taxonomy" id="1037660"/>
    <lineage>
        <taxon>Eukaryota</taxon>
        <taxon>Fungi</taxon>
        <taxon>Dikarya</taxon>
        <taxon>Basidiomycota</taxon>
        <taxon>Ustilaginomycotina</taxon>
        <taxon>Exobasidiomycetes</taxon>
        <taxon>Georgefischeriales</taxon>
        <taxon>Tilletiariaceae</taxon>
        <taxon>Tilletiaria</taxon>
    </lineage>
</organism>
<keyword evidence="1" id="KW-1133">Transmembrane helix</keyword>
<sequence>MIHSAWACVRASILVLLMAILGGPADFCILVAFRTPLHLCKYYLQGPITLDLLSLACTIMGSDVPTG</sequence>
<reference evidence="2 3" key="1">
    <citation type="submission" date="2014-05" db="EMBL/GenBank/DDBJ databases">
        <title>Draft genome sequence of a rare smut relative, Tilletiaria anomala UBC 951.</title>
        <authorList>
            <consortium name="DOE Joint Genome Institute"/>
            <person name="Toome M."/>
            <person name="Kuo A."/>
            <person name="Henrissat B."/>
            <person name="Lipzen A."/>
            <person name="Tritt A."/>
            <person name="Yoshinaga Y."/>
            <person name="Zane M."/>
            <person name="Barry K."/>
            <person name="Grigoriev I.V."/>
            <person name="Spatafora J.W."/>
            <person name="Aimea M.C."/>
        </authorList>
    </citation>
    <scope>NUCLEOTIDE SEQUENCE [LARGE SCALE GENOMIC DNA]</scope>
    <source>
        <strain evidence="2 3">UBC 951</strain>
    </source>
</reference>
<evidence type="ECO:0000256" key="1">
    <source>
        <dbReference type="SAM" id="Phobius"/>
    </source>
</evidence>
<evidence type="ECO:0000313" key="3">
    <source>
        <dbReference type="Proteomes" id="UP000027361"/>
    </source>
</evidence>
<protein>
    <submittedName>
        <fullName evidence="2">Uncharacterized protein</fullName>
    </submittedName>
</protein>
<dbReference type="Proteomes" id="UP000027361">
    <property type="component" value="Unassembled WGS sequence"/>
</dbReference>
<name>A0A066V3N0_TILAU</name>
<dbReference type="GeneID" id="25265470"/>
<feature type="transmembrane region" description="Helical" evidence="1">
    <location>
        <begin position="12"/>
        <end position="33"/>
    </location>
</feature>
<comment type="caution">
    <text evidence="2">The sequence shown here is derived from an EMBL/GenBank/DDBJ whole genome shotgun (WGS) entry which is preliminary data.</text>
</comment>
<dbReference type="EMBL" id="JMSN01000173">
    <property type="protein sequence ID" value="KDN36322.1"/>
    <property type="molecule type" value="Genomic_DNA"/>
</dbReference>